<protein>
    <recommendedName>
        <fullName evidence="4">Glycosyltransferase RgtA/B/C/D-like domain-containing protein</fullName>
    </recommendedName>
</protein>
<evidence type="ECO:0000313" key="3">
    <source>
        <dbReference type="Proteomes" id="UP001519654"/>
    </source>
</evidence>
<feature type="transmembrane region" description="Helical" evidence="1">
    <location>
        <begin position="168"/>
        <end position="191"/>
    </location>
</feature>
<keyword evidence="1" id="KW-0472">Membrane</keyword>
<evidence type="ECO:0000256" key="1">
    <source>
        <dbReference type="SAM" id="Phobius"/>
    </source>
</evidence>
<feature type="transmembrane region" description="Helical" evidence="1">
    <location>
        <begin position="398"/>
        <end position="418"/>
    </location>
</feature>
<sequence length="647" mass="69916">MTLTRMVAEDRLDPPVVASPPEAPATASRWPGVACAASLVVTGAAGAALLVAANRAAERDSGDQFGFFWLGLLVFTLPAVFWLVRPRTGARLRVAVLTAYAGFTYLPKLLRTPDGPLYHDEFAHWRQAHEILIQGRLFEQNPIVKVVGDFPGLHATVASISALTGVSIWHGALIVLIAAHLLVVLGVFVLAAEIWPDARVAAVAAILYSLNSSFLFFDTQFGYESLAIPLLVWTLVALHRAMRGPAGHARYGWSAVTLMLSAATIATHHLTALGLLGVMLILCAVATARALRRSHPRAVTWTAWALTVAAAVLVVTYLVVVAPRTVGYLDPYLAKALDQVAGMAGSSGSGKRTLFRESIAPWWERYAAFGAQGLAGLAMAAAAWRLRYRRQGDAVSRTGALTMFVLGSLYFPAALLILTPSGAEGARRSWAFSYLGLAVVVAPVVVALLDHAARRATRIAVAGTLLGLCAVALVGNTAAGMNPSYRFPGPPVFGSDTRSSIPEVSAASEWLRTTQGRDLRIVADRYSGLIFGSFGEQQPVTGSQSFRTYDLYLAQPDRRIDPHLIGQLSSWRFGYLIVDRRMAREVPEIQIYFETNEPVPHDGKPAFSLGQLTKFDHTPWTIKVYDSGNIAIYRFDFASLGQRVSGR</sequence>
<name>A0ABS5YGH7_9ACTN</name>
<keyword evidence="3" id="KW-1185">Reference proteome</keyword>
<evidence type="ECO:0000313" key="2">
    <source>
        <dbReference type="EMBL" id="MBU2662593.1"/>
    </source>
</evidence>
<proteinExistence type="predicted"/>
<organism evidence="2 3">
    <name type="scientific">Paractinoplanes bogorensis</name>
    <dbReference type="NCBI Taxonomy" id="1610840"/>
    <lineage>
        <taxon>Bacteria</taxon>
        <taxon>Bacillati</taxon>
        <taxon>Actinomycetota</taxon>
        <taxon>Actinomycetes</taxon>
        <taxon>Micromonosporales</taxon>
        <taxon>Micromonosporaceae</taxon>
        <taxon>Paractinoplanes</taxon>
    </lineage>
</organism>
<accession>A0ABS5YGH7</accession>
<reference evidence="2 3" key="1">
    <citation type="submission" date="2021-06" db="EMBL/GenBank/DDBJ databases">
        <title>Actinoplanes lichenicola sp. nov., and Actinoplanes ovalisporus sp. nov., isolated from lichen in Thailand.</title>
        <authorList>
            <person name="Saeng-In P."/>
            <person name="Kanchanasin P."/>
            <person name="Yuki M."/>
            <person name="Kudo T."/>
            <person name="Ohkuma M."/>
            <person name="Phongsopitanun W."/>
            <person name="Tanasupawat S."/>
        </authorList>
    </citation>
    <scope>NUCLEOTIDE SEQUENCE [LARGE SCALE GENOMIC DNA]</scope>
    <source>
        <strain evidence="2 3">NBRC 110975</strain>
    </source>
</reference>
<feature type="transmembrane region" description="Helical" evidence="1">
    <location>
        <begin position="272"/>
        <end position="291"/>
    </location>
</feature>
<keyword evidence="1" id="KW-0812">Transmembrane</keyword>
<feature type="transmembrane region" description="Helical" evidence="1">
    <location>
        <begin position="303"/>
        <end position="322"/>
    </location>
</feature>
<feature type="transmembrane region" description="Helical" evidence="1">
    <location>
        <begin position="366"/>
        <end position="386"/>
    </location>
</feature>
<dbReference type="Proteomes" id="UP001519654">
    <property type="component" value="Unassembled WGS sequence"/>
</dbReference>
<keyword evidence="1" id="KW-1133">Transmembrane helix</keyword>
<dbReference type="EMBL" id="JAHKKG010000001">
    <property type="protein sequence ID" value="MBU2662593.1"/>
    <property type="molecule type" value="Genomic_DNA"/>
</dbReference>
<feature type="transmembrane region" description="Helical" evidence="1">
    <location>
        <begin position="198"/>
        <end position="217"/>
    </location>
</feature>
<feature type="transmembrane region" description="Helical" evidence="1">
    <location>
        <begin position="65"/>
        <end position="84"/>
    </location>
</feature>
<feature type="transmembrane region" description="Helical" evidence="1">
    <location>
        <begin position="30"/>
        <end position="53"/>
    </location>
</feature>
<evidence type="ECO:0008006" key="4">
    <source>
        <dbReference type="Google" id="ProtNLM"/>
    </source>
</evidence>
<comment type="caution">
    <text evidence="2">The sequence shown here is derived from an EMBL/GenBank/DDBJ whole genome shotgun (WGS) entry which is preliminary data.</text>
</comment>
<feature type="transmembrane region" description="Helical" evidence="1">
    <location>
        <begin position="430"/>
        <end position="449"/>
    </location>
</feature>
<feature type="transmembrane region" description="Helical" evidence="1">
    <location>
        <begin position="461"/>
        <end position="481"/>
    </location>
</feature>
<gene>
    <name evidence="2" type="ORF">KOI35_03655</name>
</gene>